<dbReference type="Proteomes" id="UP000315115">
    <property type="component" value="Plasmid pAM7"/>
</dbReference>
<evidence type="ECO:0000313" key="2">
    <source>
        <dbReference type="Proteomes" id="UP000315115"/>
    </source>
</evidence>
<keyword evidence="1" id="KW-0614">Plasmid</keyword>
<organism evidence="1 2">
    <name type="scientific">Vibrio rotiferianus</name>
    <dbReference type="NCBI Taxonomy" id="190895"/>
    <lineage>
        <taxon>Bacteria</taxon>
        <taxon>Pseudomonadati</taxon>
        <taxon>Pseudomonadota</taxon>
        <taxon>Gammaproteobacteria</taxon>
        <taxon>Vibrionales</taxon>
        <taxon>Vibrionaceae</taxon>
        <taxon>Vibrio</taxon>
    </lineage>
</organism>
<dbReference type="RefSeq" id="WP_143694364.1">
    <property type="nucleotide sequence ID" value="NZ_AP019800.1"/>
</dbReference>
<protein>
    <submittedName>
        <fullName evidence="1">Uncharacterized protein</fullName>
    </submittedName>
</protein>
<evidence type="ECO:0000313" key="1">
    <source>
        <dbReference type="EMBL" id="BBL92412.1"/>
    </source>
</evidence>
<gene>
    <name evidence="1" type="ORF">VroAM7_50650</name>
</gene>
<reference evidence="2" key="1">
    <citation type="submission" date="2019-07" db="EMBL/GenBank/DDBJ databases">
        <title>Complete Genome Sequences of Vibrion rotiferianus strain AM7.</title>
        <authorList>
            <person name="Miyazaki K."/>
            <person name="Wiseschart A."/>
            <person name="Pootanakit K."/>
            <person name="Ishimori K."/>
            <person name="Kitahara K."/>
        </authorList>
    </citation>
    <scope>NUCLEOTIDE SEQUENCE [LARGE SCALE GENOMIC DNA]</scope>
    <source>
        <strain evidence="2">AM7</strain>
        <plasmid evidence="2">pam7 dna</plasmid>
    </source>
</reference>
<proteinExistence type="predicted"/>
<accession>A0A510IFB8</accession>
<dbReference type="AlphaFoldDB" id="A0A510IFB8"/>
<geneLocation type="plasmid" evidence="2">
    <name>pam7 dna</name>
</geneLocation>
<sequence>MIHRLNTLDYLKQTKNQPESAVSYLPMTLVKKALSLSSTEMKKAELNGDISIRLMEADNQSMAMVNVVDAIALYDRKINRIATIKSVLLECWNEKQIYSHSEFFGKLGFDHRNPTDRKAINEALRAIDTQCCKCGVLLSSLLYLVHGELPPQHYFQRAIELKIADEKALSTTEQKRVFWDDQLLTGWNLNIKEAVA</sequence>
<name>A0A510IFB8_9VIBR</name>
<dbReference type="EMBL" id="AP019800">
    <property type="protein sequence ID" value="BBL92412.1"/>
    <property type="molecule type" value="Genomic_DNA"/>
</dbReference>